<dbReference type="Pfam" id="PF01915">
    <property type="entry name" value="Glyco_hydro_3_C"/>
    <property type="match status" value="1"/>
</dbReference>
<sequence>MSEAQRRLTTVSVKPANGYTNGAVSLRSPSMVPEVDDFCHALGGKRPIHSILIANNGMAAVKFIRSIRTWAYETFGSEKAILLVAMATPEDMRINAEHIRIADQFVEVPGGTNNNNYANVQLIVEMAEITHVDAVWPGWGHASENPELPDALTAKGIVFLGPPAASMAALGDKIGSSLIAQAAEVPTLPWSGSHVRIPPGGSLVTIPDAIYQEACVHTTEEAIASCQVVGYPAMIKASWGGGGKGIRKVHNDDEVKALFKQVQGEVPGSPIFIMKVASQSRHLEVQLLCDQYGNVAALHSRDCSVQRRHQKIIEEGPITVAPIETVKKLEQAARRLAKSVNYVGAATVEYLYSMETGEYYFLELNPRLQVEHPVTEWIAEINLPAAQAAVGMGIPLWQIPEIRRFYGVEHGGGYDAWRTTSIVATPFDFDMAQSAKPKGHCVAVRVTSEDPDDGFKPTSGRVQELSFKSKPNVWAYFSVKSGGGIHEFSDSQFGHVFAFGESRGLAIANMVLGLKEIQIRGEIRTNVDYTIDLLHAIDYKENKIHTGWLDSRIAMRVRAERPPWYLSVVGGALYKASASSAAMVSDYVGYLEKGQIPPKLDGNSHVIYAEEEAAGTRLLIDGRTCLLQNDHDPSKLVAETPCKLLRFLVVDGSHVDADTPFAEVEVMKMCMPLLSPASGNIHFTMSEGQAMQAGELIARLDLDDPSAVRKAELFHGSFPILGPPTAISGKVHQRCAASLNAARMILAGYEHNIDEVVQNLLSCLDNPELPFLQWQECFAVLANRLPKDLRYELETKYREFEGIPDRQNIDFPAKTLRSVLEAHLNSYSEKEKGAQERLVEPLMSLVKSYEGGRESHARIIVQALFEEYLSVEELFSDNIQADVIERLRLQYKKDLLKIVDIVLSHQGIRSKNKLILRLLEQLVYPNPAPYRDQLIRFSAVNHTNYSQLALKASQLLEQTKLSELRSSIARSLSELEMFTEEGENMDTPKRKSAINERMEDLVNAPLAVEDALVGLFDHSDHTLLRRVVETYVRRLYQPYLVKGSVRMQWHRSGLLASWEFLDDHVERKSWSEEKISNGSSIEKHNEKKWGAMVVIKSLQLLPTVVTAALKEATQNLQSVISNGSVHPTTYGNMMHIALAGINNQMSSLQDSGDEDQAQERINKLAKILKDKEVSSNLRNAGVGVISCIIQRDEGRGPMRHSFHWSEEKIYYEEEPLLRHLEPPLSIYLELDKLKDYENIRYTPSRDRQWHLYTVTDKPLPVQRMFLRTLVRQPLSNEGLTLYQGLNQGVTQSLWSLSFTSRSILRALVSAIEELELNAHNSAVKSDHAHMYLYILREQQINDLLPYHKEADIADGREEATVEKILYELALEVNASISVKMHRLGVYHWELKLRISSEGDANGAWRVVVTNVTGHTCIVHVYREVDDSSKESVVYNSISEQGPLHGLPVNAQYKPLGVLDQKRLLARKSSTTYCYDFPLAFEAALNKSWTQHPWIANPKDKPVLRVSELVFANDNGTWGTPLVPIERKPGLNDVGMVAWRMEMFTPEFPSGRTIFVVSNDVTFKNGSFGPREDAFFQAVTDVACTQKLPLIYLAANSGARIGVAEEVKSCFKVGWSDETNPERGFQYVYLTPEDYARMETSVIAHELKLSSGETRWVIDSIVGKEDGLGVENLTGSGAIASAYSRAYNETFTLTYVTGRTVGIGAYLAGLVNSAPAIPRLGIPAYEWWSEALHGVSGYGLGVSFNNGRISGATSFPQVILSASTFDARLWYRIGQAIGKEARAVYNEGQAKGMTFWAPNVNIFRDPRWGRGQETPGEDPLVAGKYAIAFVRGFQGDNFEGTNNNINGNHHLLQASACCKHFTAYDLDNWKGISRLGFNAQVTQQDLADTYQPPFKSCVQQGKASGIMCAYNSVNGVPNCADYNLLTKTARGEWDFHGYITSDCDAVSTMHDILKYANLPEDAVADVLKAGMDVNCGSYLKTYTKSAIDQKKVLESEVDRALHNLFAVRMRLGLFNGNPNKQLYGNIGQDQVCTKEHQELALETARNGIVLLKNSAKLLPLSKSQTSSLAVIGPNAANAYALRGNYDGPPCKNLEILKVIQGYVKNTMYNQGCNAVNCTFATIEDAVSVAKNADNVILVMGLDQSQETEDRDRVDLTLPGQQESLIKAVALASKKQVVLVLICGGPVDVYFAKDDPKIGGIIWAGYPGEAGGIALAQIIFGEHNPGGKLPMTWYPKDFINVPMTDMRMRSDPSSGYPGRTYRFYKGTKVFEFGYGLSYTTYSYNFITTTTNTIHLNRLMSSIPSTNESSISSSSIPYMSVSKMGKGICEKSKFSTFVGVENTGSMAGKHPVLMFVRHGKSRNGSYEKQLVGFESVSLNAGERAKIEFVLNPCEHLSTANEEGLMVIEEGYRYLAVEDKEYPINIVL</sequence>
<keyword evidence="3" id="KW-0444">Lipid biosynthesis</keyword>
<organism evidence="21 22">
    <name type="scientific">Penstemon davidsonii</name>
    <dbReference type="NCBI Taxonomy" id="160366"/>
    <lineage>
        <taxon>Eukaryota</taxon>
        <taxon>Viridiplantae</taxon>
        <taxon>Streptophyta</taxon>
        <taxon>Embryophyta</taxon>
        <taxon>Tracheophyta</taxon>
        <taxon>Spermatophyta</taxon>
        <taxon>Magnoliopsida</taxon>
        <taxon>eudicotyledons</taxon>
        <taxon>Gunneridae</taxon>
        <taxon>Pentapetalae</taxon>
        <taxon>asterids</taxon>
        <taxon>lamiids</taxon>
        <taxon>Lamiales</taxon>
        <taxon>Plantaginaceae</taxon>
        <taxon>Cheloneae</taxon>
        <taxon>Penstemon</taxon>
    </lineage>
</organism>
<dbReference type="InterPro" id="IPR013537">
    <property type="entry name" value="AcCoA_COase_cen"/>
</dbReference>
<dbReference type="EMBL" id="JAYDYQ010001087">
    <property type="protein sequence ID" value="KAK4489932.1"/>
    <property type="molecule type" value="Genomic_DNA"/>
</dbReference>
<comment type="pathway">
    <text evidence="2">Lipid metabolism; malonyl-CoA biosynthesis; malonyl-CoA from acetyl-CoA: step 1/1.</text>
</comment>
<evidence type="ECO:0000259" key="19">
    <source>
        <dbReference type="PROSITE" id="PS50979"/>
    </source>
</evidence>
<dbReference type="InterPro" id="IPR017853">
    <property type="entry name" value="GH"/>
</dbReference>
<dbReference type="Proteomes" id="UP001291926">
    <property type="component" value="Unassembled WGS sequence"/>
</dbReference>
<dbReference type="Gene3D" id="3.30.1490.20">
    <property type="entry name" value="ATP-grasp fold, A domain"/>
    <property type="match status" value="1"/>
</dbReference>
<dbReference type="InterPro" id="IPR001882">
    <property type="entry name" value="Biotin_BS"/>
</dbReference>
<dbReference type="CDD" id="cd06850">
    <property type="entry name" value="biotinyl_domain"/>
    <property type="match status" value="1"/>
</dbReference>
<dbReference type="SMART" id="SM01217">
    <property type="entry name" value="Fn3_like"/>
    <property type="match status" value="1"/>
</dbReference>
<evidence type="ECO:0000256" key="14">
    <source>
        <dbReference type="ARBA" id="ARBA00048065"/>
    </source>
</evidence>
<dbReference type="PROSITE" id="PS50968">
    <property type="entry name" value="BIOTINYL_LIPOYL"/>
    <property type="match status" value="1"/>
</dbReference>
<evidence type="ECO:0000256" key="4">
    <source>
        <dbReference type="ARBA" id="ARBA00022598"/>
    </source>
</evidence>
<dbReference type="Gene3D" id="2.60.40.10">
    <property type="entry name" value="Immunoglobulins"/>
    <property type="match status" value="1"/>
</dbReference>
<evidence type="ECO:0000256" key="12">
    <source>
        <dbReference type="ARBA" id="ARBA00023268"/>
    </source>
</evidence>
<dbReference type="SUPFAM" id="SSF51445">
    <property type="entry name" value="(Trans)glycosidases"/>
    <property type="match status" value="1"/>
</dbReference>
<dbReference type="Pfam" id="PF00364">
    <property type="entry name" value="Biotin_lipoyl"/>
    <property type="match status" value="1"/>
</dbReference>
<dbReference type="InterPro" id="IPR000089">
    <property type="entry name" value="Biotin_lipoyl"/>
</dbReference>
<dbReference type="Pfam" id="PF02786">
    <property type="entry name" value="CPSase_L_D2"/>
    <property type="match status" value="1"/>
</dbReference>
<comment type="caution">
    <text evidence="21">The sequence shown here is derived from an EMBL/GenBank/DDBJ whole genome shotgun (WGS) entry which is preliminary data.</text>
</comment>
<evidence type="ECO:0000256" key="10">
    <source>
        <dbReference type="ARBA" id="ARBA00023160"/>
    </source>
</evidence>
<dbReference type="Gene3D" id="3.40.50.20">
    <property type="match status" value="1"/>
</dbReference>
<dbReference type="Gene3D" id="3.30.470.20">
    <property type="entry name" value="ATP-grasp fold, B domain"/>
    <property type="match status" value="1"/>
</dbReference>
<keyword evidence="5 16" id="KW-0547">Nucleotide-binding</keyword>
<dbReference type="InterPro" id="IPR011764">
    <property type="entry name" value="Biotin_carboxylation_dom"/>
</dbReference>
<keyword evidence="9" id="KW-0443">Lipid metabolism</keyword>
<dbReference type="InterPro" id="IPR005481">
    <property type="entry name" value="BC-like_N"/>
</dbReference>
<dbReference type="Pfam" id="PF00289">
    <property type="entry name" value="Biotin_carb_N"/>
    <property type="match status" value="1"/>
</dbReference>
<keyword evidence="7" id="KW-0276">Fatty acid metabolism</keyword>
<comment type="catalytic activity">
    <reaction evidence="14">
        <text>hydrogencarbonate + acetyl-CoA + ATP = malonyl-CoA + ADP + phosphate + H(+)</text>
        <dbReference type="Rhea" id="RHEA:11308"/>
        <dbReference type="ChEBI" id="CHEBI:15378"/>
        <dbReference type="ChEBI" id="CHEBI:17544"/>
        <dbReference type="ChEBI" id="CHEBI:30616"/>
        <dbReference type="ChEBI" id="CHEBI:43474"/>
        <dbReference type="ChEBI" id="CHEBI:57288"/>
        <dbReference type="ChEBI" id="CHEBI:57384"/>
        <dbReference type="ChEBI" id="CHEBI:456216"/>
        <dbReference type="EC" id="6.4.1.2"/>
    </reaction>
</comment>
<evidence type="ECO:0000256" key="1">
    <source>
        <dbReference type="ARBA" id="ARBA00001953"/>
    </source>
</evidence>
<feature type="domain" description="CoA carboxyltransferase N-terminal" evidence="20">
    <location>
        <begin position="1451"/>
        <end position="1709"/>
    </location>
</feature>
<evidence type="ECO:0000259" key="17">
    <source>
        <dbReference type="PROSITE" id="PS50968"/>
    </source>
</evidence>
<comment type="catalytic activity">
    <reaction evidence="15">
        <text>N(6)-biotinyl-L-lysyl-[protein] + hydrogencarbonate + ATP = N(6)-carboxybiotinyl-L-lysyl-[protein] + ADP + phosphate + H(+)</text>
        <dbReference type="Rhea" id="RHEA:13501"/>
        <dbReference type="Rhea" id="RHEA-COMP:10505"/>
        <dbReference type="Rhea" id="RHEA-COMP:10506"/>
        <dbReference type="ChEBI" id="CHEBI:15378"/>
        <dbReference type="ChEBI" id="CHEBI:17544"/>
        <dbReference type="ChEBI" id="CHEBI:30616"/>
        <dbReference type="ChEBI" id="CHEBI:43474"/>
        <dbReference type="ChEBI" id="CHEBI:83144"/>
        <dbReference type="ChEBI" id="CHEBI:83145"/>
        <dbReference type="ChEBI" id="CHEBI:456216"/>
        <dbReference type="EC" id="6.3.4.14"/>
    </reaction>
</comment>
<evidence type="ECO:0000259" key="20">
    <source>
        <dbReference type="PROSITE" id="PS50980"/>
    </source>
</evidence>
<dbReference type="InterPro" id="IPR011762">
    <property type="entry name" value="COA_CT_N"/>
</dbReference>
<dbReference type="InterPro" id="IPR049076">
    <property type="entry name" value="ACCA"/>
</dbReference>
<evidence type="ECO:0000313" key="22">
    <source>
        <dbReference type="Proteomes" id="UP001291926"/>
    </source>
</evidence>
<dbReference type="InterPro" id="IPR002772">
    <property type="entry name" value="Glyco_hydro_3_C"/>
</dbReference>
<dbReference type="Pfam" id="PF08326">
    <property type="entry name" value="ACC_central"/>
    <property type="match status" value="1"/>
</dbReference>
<keyword evidence="12" id="KW-0511">Multifunctional enzyme</keyword>
<dbReference type="Pfam" id="PF14310">
    <property type="entry name" value="Fn3-like"/>
    <property type="match status" value="1"/>
</dbReference>
<protein>
    <recommendedName>
        <fullName evidence="23">Acetyl-CoA carboxylase</fullName>
    </recommendedName>
</protein>
<name>A0ABR0DL27_9LAMI</name>
<dbReference type="Gene3D" id="2.40.50.100">
    <property type="match status" value="1"/>
</dbReference>
<dbReference type="Gene3D" id="3.90.1770.10">
    <property type="entry name" value="PreATP-grasp domain"/>
    <property type="match status" value="1"/>
</dbReference>
<dbReference type="PANTHER" id="PTHR45728">
    <property type="entry name" value="ACETYL-COA CARBOXYLASE, ISOFORM A"/>
    <property type="match status" value="1"/>
</dbReference>
<dbReference type="InterPro" id="IPR034733">
    <property type="entry name" value="AcCoA_carboxyl_beta"/>
</dbReference>
<dbReference type="InterPro" id="IPR016185">
    <property type="entry name" value="PreATP-grasp_dom_sf"/>
</dbReference>
<dbReference type="PANTHER" id="PTHR45728:SF3">
    <property type="entry name" value="ACETYL-COA CARBOXYLASE"/>
    <property type="match status" value="1"/>
</dbReference>
<dbReference type="InterPro" id="IPR001764">
    <property type="entry name" value="Glyco_hydro_3_N"/>
</dbReference>
<accession>A0ABR0DL27</accession>
<dbReference type="Pfam" id="PF01039">
    <property type="entry name" value="Carboxyl_trans"/>
    <property type="match status" value="1"/>
</dbReference>
<evidence type="ECO:0000256" key="2">
    <source>
        <dbReference type="ARBA" id="ARBA00004956"/>
    </source>
</evidence>
<dbReference type="InterPro" id="IPR011053">
    <property type="entry name" value="Single_hybrid_motif"/>
</dbReference>
<feature type="domain" description="Lipoyl-binding" evidence="17">
    <location>
        <begin position="627"/>
        <end position="701"/>
    </location>
</feature>
<keyword evidence="22" id="KW-1185">Reference proteome</keyword>
<dbReference type="SUPFAM" id="SSF52096">
    <property type="entry name" value="ClpP/crotonase"/>
    <property type="match status" value="1"/>
</dbReference>
<dbReference type="InterPro" id="IPR005479">
    <property type="entry name" value="CPAse_ATP-bd"/>
</dbReference>
<dbReference type="InterPro" id="IPR005482">
    <property type="entry name" value="Biotin_COase_C"/>
</dbReference>
<feature type="domain" description="Biotin carboxylation" evidence="19">
    <location>
        <begin position="47"/>
        <end position="554"/>
    </location>
</feature>
<evidence type="ECO:0000256" key="11">
    <source>
        <dbReference type="ARBA" id="ARBA00023267"/>
    </source>
</evidence>
<evidence type="ECO:0000256" key="9">
    <source>
        <dbReference type="ARBA" id="ARBA00023098"/>
    </source>
</evidence>
<dbReference type="Gene3D" id="3.20.20.300">
    <property type="entry name" value="Glycoside hydrolase, family 3, N-terminal domain"/>
    <property type="match status" value="1"/>
</dbReference>
<dbReference type="InterPro" id="IPR036881">
    <property type="entry name" value="Glyco_hydro_3_C_sf"/>
</dbReference>
<reference evidence="21 22" key="1">
    <citation type="journal article" date="2023" name="bioRxiv">
        <title>Genome report: Whole genome sequence and annotation of Penstemon davidsonii.</title>
        <authorList>
            <person name="Ostevik K.L."/>
            <person name="Alabady M."/>
            <person name="Zhang M."/>
            <person name="Rausher M.D."/>
        </authorList>
    </citation>
    <scope>NUCLEOTIDE SEQUENCE [LARGE SCALE GENOMIC DNA]</scope>
    <source>
        <strain evidence="21">DNT005</strain>
        <tissue evidence="21">Whole leaf</tissue>
    </source>
</reference>
<dbReference type="Gene3D" id="3.90.226.10">
    <property type="entry name" value="2-enoyl-CoA Hydratase, Chain A, domain 1"/>
    <property type="match status" value="1"/>
</dbReference>
<evidence type="ECO:0000256" key="15">
    <source>
        <dbReference type="ARBA" id="ARBA00048600"/>
    </source>
</evidence>
<keyword evidence="10" id="KW-0275">Fatty acid biosynthesis</keyword>
<dbReference type="InterPro" id="IPR011761">
    <property type="entry name" value="ATP-grasp"/>
</dbReference>
<dbReference type="PROSITE" id="PS00188">
    <property type="entry name" value="BIOTIN"/>
    <property type="match status" value="1"/>
</dbReference>
<keyword evidence="11" id="KW-0092">Biotin</keyword>
<evidence type="ECO:0000313" key="21">
    <source>
        <dbReference type="EMBL" id="KAK4489932.1"/>
    </source>
</evidence>
<keyword evidence="4" id="KW-0436">Ligase</keyword>
<evidence type="ECO:0000256" key="5">
    <source>
        <dbReference type="ARBA" id="ARBA00022741"/>
    </source>
</evidence>
<dbReference type="Pfam" id="PF02785">
    <property type="entry name" value="Biotin_carb_C"/>
    <property type="match status" value="1"/>
</dbReference>
<evidence type="ECO:0000256" key="7">
    <source>
        <dbReference type="ARBA" id="ARBA00022832"/>
    </source>
</evidence>
<dbReference type="SUPFAM" id="SSF56059">
    <property type="entry name" value="Glutathione synthetase ATP-binding domain-like"/>
    <property type="match status" value="1"/>
</dbReference>
<dbReference type="InterPro" id="IPR013783">
    <property type="entry name" value="Ig-like_fold"/>
</dbReference>
<evidence type="ECO:0000256" key="8">
    <source>
        <dbReference type="ARBA" id="ARBA00022840"/>
    </source>
</evidence>
<evidence type="ECO:0000259" key="18">
    <source>
        <dbReference type="PROSITE" id="PS50975"/>
    </source>
</evidence>
<gene>
    <name evidence="21" type="ORF">RD792_000581</name>
</gene>
<dbReference type="SMART" id="SM00878">
    <property type="entry name" value="Biotin_carb_C"/>
    <property type="match status" value="1"/>
</dbReference>
<dbReference type="InterPro" id="IPR029045">
    <property type="entry name" value="ClpP/crotonase-like_dom_sf"/>
</dbReference>
<dbReference type="SUPFAM" id="SSF52279">
    <property type="entry name" value="Beta-D-glucan exohydrolase, C-terminal domain"/>
    <property type="match status" value="1"/>
</dbReference>
<dbReference type="InterPro" id="IPR013815">
    <property type="entry name" value="ATP_grasp_subdomain_1"/>
</dbReference>
<evidence type="ECO:0000256" key="13">
    <source>
        <dbReference type="ARBA" id="ARBA00023295"/>
    </source>
</evidence>
<keyword evidence="8 16" id="KW-0067">ATP-binding</keyword>
<dbReference type="Pfam" id="PF00933">
    <property type="entry name" value="Glyco_hydro_3"/>
    <property type="match status" value="1"/>
</dbReference>
<keyword evidence="6" id="KW-0378">Hydrolase</keyword>
<keyword evidence="13" id="KW-0326">Glycosidase</keyword>
<dbReference type="PROSITE" id="PS00867">
    <property type="entry name" value="CPSASE_2"/>
    <property type="match status" value="1"/>
</dbReference>
<dbReference type="InterPro" id="IPR026891">
    <property type="entry name" value="Fn3-like"/>
</dbReference>
<dbReference type="SUPFAM" id="SSF51230">
    <property type="entry name" value="Single hybrid motif"/>
    <property type="match status" value="1"/>
</dbReference>
<comment type="cofactor">
    <cofactor evidence="1">
        <name>biotin</name>
        <dbReference type="ChEBI" id="CHEBI:57586"/>
    </cofactor>
</comment>
<evidence type="ECO:0008006" key="23">
    <source>
        <dbReference type="Google" id="ProtNLM"/>
    </source>
</evidence>
<feature type="domain" description="ATP-grasp" evidence="18">
    <location>
        <begin position="187"/>
        <end position="394"/>
    </location>
</feature>
<dbReference type="InterPro" id="IPR036962">
    <property type="entry name" value="Glyco_hydro_3_N_sf"/>
</dbReference>
<dbReference type="PROSITE" id="PS50979">
    <property type="entry name" value="BC"/>
    <property type="match status" value="1"/>
</dbReference>
<proteinExistence type="predicted"/>
<evidence type="ECO:0000256" key="16">
    <source>
        <dbReference type="PROSITE-ProRule" id="PRU00409"/>
    </source>
</evidence>
<dbReference type="SUPFAM" id="SSF52440">
    <property type="entry name" value="PreATP-grasp domain"/>
    <property type="match status" value="1"/>
</dbReference>
<dbReference type="InterPro" id="IPR011054">
    <property type="entry name" value="Rudment_hybrid_motif"/>
</dbReference>
<dbReference type="PROSITE" id="PS50975">
    <property type="entry name" value="ATP_GRASP"/>
    <property type="match status" value="1"/>
</dbReference>
<dbReference type="SUPFAM" id="SSF51246">
    <property type="entry name" value="Rudiment single hybrid motif"/>
    <property type="match status" value="1"/>
</dbReference>
<evidence type="ECO:0000256" key="6">
    <source>
        <dbReference type="ARBA" id="ARBA00022801"/>
    </source>
</evidence>
<dbReference type="PROSITE" id="PS50980">
    <property type="entry name" value="COA_CT_NTER"/>
    <property type="match status" value="1"/>
</dbReference>
<dbReference type="Gene3D" id="3.40.50.1700">
    <property type="entry name" value="Glycoside hydrolase family 3 C-terminal domain"/>
    <property type="match status" value="1"/>
</dbReference>
<evidence type="ECO:0000256" key="3">
    <source>
        <dbReference type="ARBA" id="ARBA00022516"/>
    </source>
</evidence>